<evidence type="ECO:0000256" key="1">
    <source>
        <dbReference type="ARBA" id="ARBA00002190"/>
    </source>
</evidence>
<keyword evidence="6" id="KW-0814">Transposable element</keyword>
<comment type="function">
    <text evidence="1 6">Required for the transposition of the insertion element.</text>
</comment>
<evidence type="ECO:0000313" key="7">
    <source>
        <dbReference type="EMBL" id="SDE17892.1"/>
    </source>
</evidence>
<keyword evidence="8" id="KW-1185">Reference proteome</keyword>
<keyword evidence="5 6" id="KW-0233">DNA recombination</keyword>
<dbReference type="AlphaFoldDB" id="A0A1G7AT44"/>
<dbReference type="EMBL" id="FNAS01000004">
    <property type="protein sequence ID" value="SDE17892.1"/>
    <property type="molecule type" value="Genomic_DNA"/>
</dbReference>
<dbReference type="GO" id="GO:0004803">
    <property type="term" value="F:transposase activity"/>
    <property type="evidence" value="ECO:0007669"/>
    <property type="project" value="UniProtKB-UniRule"/>
</dbReference>
<dbReference type="GO" id="GO:0003677">
    <property type="term" value="F:DNA binding"/>
    <property type="evidence" value="ECO:0007669"/>
    <property type="project" value="UniProtKB-UniRule"/>
</dbReference>
<accession>A0A1G7AT44</accession>
<protein>
    <recommendedName>
        <fullName evidence="6">Mutator family transposase</fullName>
    </recommendedName>
</protein>
<dbReference type="STRING" id="1071918.SAMN05421544_10486"/>
<dbReference type="RefSeq" id="WP_245688828.1">
    <property type="nucleotide sequence ID" value="NZ_FNAS01000004.1"/>
</dbReference>
<evidence type="ECO:0000256" key="2">
    <source>
        <dbReference type="ARBA" id="ARBA00010961"/>
    </source>
</evidence>
<dbReference type="InterPro" id="IPR001207">
    <property type="entry name" value="Transposase_mutator"/>
</dbReference>
<reference evidence="7 8" key="1">
    <citation type="submission" date="2016-10" db="EMBL/GenBank/DDBJ databases">
        <authorList>
            <person name="de Groot N.N."/>
        </authorList>
    </citation>
    <scope>NUCLEOTIDE SEQUENCE [LARGE SCALE GENOMIC DNA]</scope>
    <source>
        <strain evidence="7 8">DSM 24015</strain>
    </source>
</reference>
<dbReference type="GO" id="GO:0006313">
    <property type="term" value="P:DNA transposition"/>
    <property type="evidence" value="ECO:0007669"/>
    <property type="project" value="UniProtKB-UniRule"/>
</dbReference>
<evidence type="ECO:0000256" key="4">
    <source>
        <dbReference type="ARBA" id="ARBA00023125"/>
    </source>
</evidence>
<evidence type="ECO:0000256" key="6">
    <source>
        <dbReference type="RuleBase" id="RU365089"/>
    </source>
</evidence>
<sequence>MYDFEVSASTISRITNAVVSEMVAWQNHPLEDLYLIVWMDAWCLKSEKIQKIIHKTIYLVVGLNRSDKKEVLGMWLEKNESSAFWMNVLTDLKAWGVEDILITALII</sequence>
<dbReference type="Proteomes" id="UP000198517">
    <property type="component" value="Unassembled WGS sequence"/>
</dbReference>
<proteinExistence type="inferred from homology"/>
<dbReference type="Pfam" id="PF00872">
    <property type="entry name" value="Transposase_mut"/>
    <property type="match status" value="1"/>
</dbReference>
<comment type="similarity">
    <text evidence="2 6">Belongs to the transposase mutator family.</text>
</comment>
<dbReference type="PANTHER" id="PTHR33217:SF8">
    <property type="entry name" value="MUTATOR FAMILY TRANSPOSASE"/>
    <property type="match status" value="1"/>
</dbReference>
<keyword evidence="3 6" id="KW-0815">Transposition</keyword>
<keyword evidence="4 6" id="KW-0238">DNA-binding</keyword>
<evidence type="ECO:0000256" key="5">
    <source>
        <dbReference type="ARBA" id="ARBA00023172"/>
    </source>
</evidence>
<evidence type="ECO:0000313" key="8">
    <source>
        <dbReference type="Proteomes" id="UP000198517"/>
    </source>
</evidence>
<organism evidence="7 8">
    <name type="scientific">Riemerella columbipharyngis</name>
    <dbReference type="NCBI Taxonomy" id="1071918"/>
    <lineage>
        <taxon>Bacteria</taxon>
        <taxon>Pseudomonadati</taxon>
        <taxon>Bacteroidota</taxon>
        <taxon>Flavobacteriia</taxon>
        <taxon>Flavobacteriales</taxon>
        <taxon>Weeksellaceae</taxon>
        <taxon>Riemerella</taxon>
    </lineage>
</organism>
<dbReference type="PANTHER" id="PTHR33217">
    <property type="entry name" value="TRANSPOSASE FOR INSERTION SEQUENCE ELEMENT IS1081"/>
    <property type="match status" value="1"/>
</dbReference>
<name>A0A1G7AT44_9FLAO</name>
<gene>
    <name evidence="7" type="ORF">SAMN05421544_10486</name>
</gene>
<evidence type="ECO:0000256" key="3">
    <source>
        <dbReference type="ARBA" id="ARBA00022578"/>
    </source>
</evidence>